<keyword evidence="4" id="KW-1185">Reference proteome</keyword>
<feature type="region of interest" description="Disordered" evidence="1">
    <location>
        <begin position="114"/>
        <end position="137"/>
    </location>
</feature>
<dbReference type="InterPro" id="IPR015286">
    <property type="entry name" value="Porin_fam_mycobact-type"/>
</dbReference>
<evidence type="ECO:0000256" key="2">
    <source>
        <dbReference type="SAM" id="SignalP"/>
    </source>
</evidence>
<name>A0ABQ1V845_9NOCA</name>
<keyword evidence="2" id="KW-0732">Signal</keyword>
<organism evidence="3 4">
    <name type="scientific">Williamsia phyllosphaerae</name>
    <dbReference type="NCBI Taxonomy" id="885042"/>
    <lineage>
        <taxon>Bacteria</taxon>
        <taxon>Bacillati</taxon>
        <taxon>Actinomycetota</taxon>
        <taxon>Actinomycetes</taxon>
        <taxon>Mycobacteriales</taxon>
        <taxon>Nocardiaceae</taxon>
        <taxon>Williamsia</taxon>
    </lineage>
</organism>
<comment type="caution">
    <text evidence="3">The sequence shown here is derived from an EMBL/GenBank/DDBJ whole genome shotgun (WGS) entry which is preliminary data.</text>
</comment>
<dbReference type="Pfam" id="PF09203">
    <property type="entry name" value="MspA"/>
    <property type="match status" value="1"/>
</dbReference>
<gene>
    <name evidence="3" type="ORF">GCM10007298_44170</name>
</gene>
<evidence type="ECO:0008006" key="5">
    <source>
        <dbReference type="Google" id="ProtNLM"/>
    </source>
</evidence>
<proteinExistence type="predicted"/>
<accession>A0ABQ1V845</accession>
<protein>
    <recommendedName>
        <fullName evidence="5">MspA</fullName>
    </recommendedName>
</protein>
<dbReference type="Gene3D" id="2.60.40.1650">
    <property type="entry name" value="Porin MspA (Ig-like beta-sandwich domain)"/>
    <property type="match status" value="2"/>
</dbReference>
<feature type="chain" id="PRO_5046613898" description="MspA" evidence="2">
    <location>
        <begin position="36"/>
        <end position="224"/>
    </location>
</feature>
<dbReference type="Proteomes" id="UP000632454">
    <property type="component" value="Unassembled WGS sequence"/>
</dbReference>
<evidence type="ECO:0000313" key="3">
    <source>
        <dbReference type="EMBL" id="GGF43618.1"/>
    </source>
</evidence>
<evidence type="ECO:0000256" key="1">
    <source>
        <dbReference type="SAM" id="MobiDB-lite"/>
    </source>
</evidence>
<dbReference type="RefSeq" id="WP_188492976.1">
    <property type="nucleotide sequence ID" value="NZ_BMCS01000003.1"/>
</dbReference>
<evidence type="ECO:0000313" key="4">
    <source>
        <dbReference type="Proteomes" id="UP000632454"/>
    </source>
</evidence>
<feature type="signal peptide" evidence="2">
    <location>
        <begin position="1"/>
        <end position="35"/>
    </location>
</feature>
<dbReference type="EMBL" id="BMCS01000003">
    <property type="protein sequence ID" value="GGF43618.1"/>
    <property type="molecule type" value="Genomic_DNA"/>
</dbReference>
<reference evidence="4" key="1">
    <citation type="journal article" date="2019" name="Int. J. Syst. Evol. Microbiol.">
        <title>The Global Catalogue of Microorganisms (GCM) 10K type strain sequencing project: providing services to taxonomists for standard genome sequencing and annotation.</title>
        <authorList>
            <consortium name="The Broad Institute Genomics Platform"/>
            <consortium name="The Broad Institute Genome Sequencing Center for Infectious Disease"/>
            <person name="Wu L."/>
            <person name="Ma J."/>
        </authorList>
    </citation>
    <scope>NUCLEOTIDE SEQUENCE [LARGE SCALE GENOMIC DNA]</scope>
    <source>
        <strain evidence="4">CCM 7855</strain>
    </source>
</reference>
<sequence>MNNSYKATRRAAGLAGTSAALVAAAALLAQGSANADVFVKLPNQAQSTTLQDGTKVSITRTGETATIAPSLGGTPLHRAAQVSARYQVTSSKKAKLRIQAGYIVGCQVNISSTTSGGTGTTTENLAGTSTNTGGGANQSLTLGPGQATQYFINSVEKADDFGSQQYTNNVDYEGSKLKLSYTGSQLQLTGCAGYAQARSVAIVRVRTSNVDKQVTFYGKPFSIG</sequence>
<feature type="compositionally biased region" description="Low complexity" evidence="1">
    <location>
        <begin position="114"/>
        <end position="131"/>
    </location>
</feature>